<comment type="caution">
    <text evidence="2">The sequence shown here is derived from an EMBL/GenBank/DDBJ whole genome shotgun (WGS) entry which is preliminary data.</text>
</comment>
<feature type="region of interest" description="Disordered" evidence="1">
    <location>
        <begin position="135"/>
        <end position="158"/>
    </location>
</feature>
<reference evidence="2 3" key="1">
    <citation type="journal article" date="2015" name="BMC Genomics">
        <title>The genome of the truffle-parasite Tolypocladium ophioglossoides and the evolution of antifungal peptaibiotics.</title>
        <authorList>
            <person name="Quandt C.A."/>
            <person name="Bushley K.E."/>
            <person name="Spatafora J.W."/>
        </authorList>
    </citation>
    <scope>NUCLEOTIDE SEQUENCE [LARGE SCALE GENOMIC DNA]</scope>
    <source>
        <strain evidence="2 3">CBS 100239</strain>
    </source>
</reference>
<feature type="compositionally biased region" description="Basic and acidic residues" evidence="1">
    <location>
        <begin position="952"/>
        <end position="969"/>
    </location>
</feature>
<accession>A0A0L0N5W3</accession>
<keyword evidence="3" id="KW-1185">Reference proteome</keyword>
<name>A0A0L0N5W3_TOLOC</name>
<dbReference type="OrthoDB" id="5376710at2759"/>
<feature type="compositionally biased region" description="Acidic residues" evidence="1">
    <location>
        <begin position="801"/>
        <end position="810"/>
    </location>
</feature>
<protein>
    <submittedName>
        <fullName evidence="2">Uncharacterized protein</fullName>
    </submittedName>
</protein>
<feature type="compositionally biased region" description="Polar residues" evidence="1">
    <location>
        <begin position="11"/>
        <end position="20"/>
    </location>
</feature>
<feature type="region of interest" description="Disordered" evidence="1">
    <location>
        <begin position="529"/>
        <end position="561"/>
    </location>
</feature>
<feature type="compositionally biased region" description="Low complexity" evidence="1">
    <location>
        <begin position="911"/>
        <end position="920"/>
    </location>
</feature>
<dbReference type="STRING" id="1163406.A0A0L0N5W3"/>
<feature type="compositionally biased region" description="Polar residues" evidence="1">
    <location>
        <begin position="533"/>
        <end position="546"/>
    </location>
</feature>
<evidence type="ECO:0000313" key="3">
    <source>
        <dbReference type="Proteomes" id="UP000036947"/>
    </source>
</evidence>
<evidence type="ECO:0000256" key="1">
    <source>
        <dbReference type="SAM" id="MobiDB-lite"/>
    </source>
</evidence>
<feature type="compositionally biased region" description="Pro residues" evidence="1">
    <location>
        <begin position="846"/>
        <end position="860"/>
    </location>
</feature>
<feature type="region of interest" description="Disordered" evidence="1">
    <location>
        <begin position="782"/>
        <end position="933"/>
    </location>
</feature>
<gene>
    <name evidence="2" type="ORF">TOPH_06202</name>
</gene>
<feature type="compositionally biased region" description="Basic and acidic residues" evidence="1">
    <location>
        <begin position="1"/>
        <end position="10"/>
    </location>
</feature>
<dbReference type="CDD" id="cd09917">
    <property type="entry name" value="F-box_SF"/>
    <property type="match status" value="1"/>
</dbReference>
<proteinExistence type="predicted"/>
<feature type="compositionally biased region" description="Basic and acidic residues" evidence="1">
    <location>
        <begin position="39"/>
        <end position="59"/>
    </location>
</feature>
<evidence type="ECO:0000313" key="2">
    <source>
        <dbReference type="EMBL" id="KND89215.1"/>
    </source>
</evidence>
<feature type="compositionally biased region" description="Low complexity" evidence="1">
    <location>
        <begin position="972"/>
        <end position="986"/>
    </location>
</feature>
<organism evidence="2 3">
    <name type="scientific">Tolypocladium ophioglossoides (strain CBS 100239)</name>
    <name type="common">Snaketongue truffleclub</name>
    <name type="synonym">Elaphocordyceps ophioglossoides</name>
    <dbReference type="NCBI Taxonomy" id="1163406"/>
    <lineage>
        <taxon>Eukaryota</taxon>
        <taxon>Fungi</taxon>
        <taxon>Dikarya</taxon>
        <taxon>Ascomycota</taxon>
        <taxon>Pezizomycotina</taxon>
        <taxon>Sordariomycetes</taxon>
        <taxon>Hypocreomycetidae</taxon>
        <taxon>Hypocreales</taxon>
        <taxon>Ophiocordycipitaceae</taxon>
        <taxon>Tolypocladium</taxon>
    </lineage>
</organism>
<feature type="region of interest" description="Disordered" evidence="1">
    <location>
        <begin position="1"/>
        <end position="59"/>
    </location>
</feature>
<dbReference type="AlphaFoldDB" id="A0A0L0N5W3"/>
<feature type="region of interest" description="Disordered" evidence="1">
    <location>
        <begin position="952"/>
        <end position="986"/>
    </location>
</feature>
<dbReference type="Proteomes" id="UP000036947">
    <property type="component" value="Unassembled WGS sequence"/>
</dbReference>
<sequence length="986" mass="109488">MKSDTMRRTSSEGGASTSSPAKMWRIGSALRKIGSISSTKDDKNGLHRPHADSDAHDSSLHLRSMDSHSLNETQESNYRQLQALVQRMRSAPSGPNHVDTAYKEFIKHKESCLTLCYGILQDEIRPVRALSNATETLTRRDSSADSPPSPGPIFDQRSSFSGRSLAEVVTGSGARPPPGNELCLSAIRDWKNCLETLTEAFKVSLADTYKSYEREATPEMIDLLFNSKKFRKEAVQRMRNASVTRVLSADPQFFPRYEIRFRNYEKVKQELSEIRHLLQSGESGISPSRPVEEFAISPRGDAILEFANLTAESSGGEPVLRFRVSSYRLANTSPIFARMFSGHSNSLHLHEAGDITDQLPPPPVQYTCKDGSEVKLYRMPQHEVNLLASMEILMHAAHEHKEMVPREVSFEQFVAIAECSMRYMSTAPLEPVVEHEWLPQWMHNGADDMPDGLLVISYAFGARQLFTRMSKSVILNLVDEKDLQSKPWPQKIKNKIWAVRCAKVAQVYACCTGTIQEYIRPPARNWQEVPEPVSQSDLRSNLNMPASSPKPAATLTSPPRCPKGSHSCDAANLGWTMLIYNEMNILPQILHPAVLAHLPEAEPQPRSVAQMVDILCRMPSPESAIHRGGVCDPSPSFRTAIADIYNSITGLTLHDISAKSHGWALSKNQMAEPQTLVATGLKRMAVNDHAYTVAHEFPDNVRLHVLGWLDDIDDLHAAARTNRAFYETFKDHELFLIHRILRADRIRNISQRDPIGLDIIEDKVLKTDSDMMKARGVRDGADAVTLRSEDEDGEFSMSDDYGGDDDDDDMTSIGGASTPSVHEMPRPGHLSVNPPSYEENASPSNRDPPSPPTPPTPPTPRQTAVDVRRPSRTSPAKPPEVLTAAIDEPPLTDEEARRILWPESIDPEPPAAVAVPRPSVEGQQREKFRVGDPSFAEGLEEKTLVVMGEKQLRSEHDRRIGMLKKDDGRPATSGSKSDGSTGSKSG</sequence>
<dbReference type="EMBL" id="LFRF01000020">
    <property type="protein sequence ID" value="KND89215.1"/>
    <property type="molecule type" value="Genomic_DNA"/>
</dbReference>